<keyword evidence="1" id="KW-0175">Coiled coil</keyword>
<feature type="coiled-coil region" evidence="1">
    <location>
        <begin position="361"/>
        <end position="462"/>
    </location>
</feature>
<dbReference type="AlphaFoldDB" id="A0A2P4ZWQ7"/>
<dbReference type="EMBL" id="JPDN02000006">
    <property type="protein sequence ID" value="PON28693.1"/>
    <property type="molecule type" value="Genomic_DNA"/>
</dbReference>
<accession>A0A2P4ZWQ7</accession>
<feature type="compositionally biased region" description="Polar residues" evidence="2">
    <location>
        <begin position="1002"/>
        <end position="1015"/>
    </location>
</feature>
<evidence type="ECO:0000313" key="4">
    <source>
        <dbReference type="Proteomes" id="UP000054821"/>
    </source>
</evidence>
<dbReference type="Proteomes" id="UP000054821">
    <property type="component" value="Unassembled WGS sequence"/>
</dbReference>
<feature type="compositionally biased region" description="Basic residues" evidence="2">
    <location>
        <begin position="310"/>
        <end position="323"/>
    </location>
</feature>
<evidence type="ECO:0000313" key="3">
    <source>
        <dbReference type="EMBL" id="PON28693.1"/>
    </source>
</evidence>
<feature type="compositionally biased region" description="Basic and acidic residues" evidence="2">
    <location>
        <begin position="932"/>
        <end position="944"/>
    </location>
</feature>
<evidence type="ECO:0000256" key="1">
    <source>
        <dbReference type="SAM" id="Coils"/>
    </source>
</evidence>
<feature type="compositionally biased region" description="Basic residues" evidence="2">
    <location>
        <begin position="292"/>
        <end position="301"/>
    </location>
</feature>
<feature type="region of interest" description="Disordered" evidence="2">
    <location>
        <begin position="913"/>
        <end position="1015"/>
    </location>
</feature>
<feature type="region of interest" description="Disordered" evidence="2">
    <location>
        <begin position="1042"/>
        <end position="1079"/>
    </location>
</feature>
<feature type="compositionally biased region" description="Polar residues" evidence="2">
    <location>
        <begin position="216"/>
        <end position="239"/>
    </location>
</feature>
<evidence type="ECO:0000256" key="2">
    <source>
        <dbReference type="SAM" id="MobiDB-lite"/>
    </source>
</evidence>
<keyword evidence="4" id="KW-1185">Reference proteome</keyword>
<protein>
    <submittedName>
        <fullName evidence="3">Uncharacterized protein</fullName>
    </submittedName>
</protein>
<feature type="compositionally biased region" description="Polar residues" evidence="2">
    <location>
        <begin position="172"/>
        <end position="186"/>
    </location>
</feature>
<feature type="compositionally biased region" description="Polar residues" evidence="2">
    <location>
        <begin position="1052"/>
        <end position="1068"/>
    </location>
</feature>
<dbReference type="GeneID" id="29985068"/>
<feature type="compositionally biased region" description="Basic and acidic residues" evidence="2">
    <location>
        <begin position="1042"/>
        <end position="1051"/>
    </location>
</feature>
<feature type="region of interest" description="Disordered" evidence="2">
    <location>
        <begin position="1"/>
        <end position="104"/>
    </location>
</feature>
<gene>
    <name evidence="3" type="ORF">TGAM01_v202540</name>
</gene>
<feature type="compositionally biased region" description="Basic and acidic residues" evidence="2">
    <location>
        <begin position="31"/>
        <end position="40"/>
    </location>
</feature>
<reference evidence="3 4" key="1">
    <citation type="journal article" date="2016" name="Genome Announc.">
        <title>Draft Whole-Genome Sequence of Trichoderma gamsii T6085, a Promising Biocontrol Agent of Fusarium Head Blight on Wheat.</title>
        <authorList>
            <person name="Baroncelli R."/>
            <person name="Zapparata A."/>
            <person name="Piaggeschi G."/>
            <person name="Sarrocco S."/>
            <person name="Vannacci G."/>
        </authorList>
    </citation>
    <scope>NUCLEOTIDE SEQUENCE [LARGE SCALE GENOMIC DNA]</scope>
    <source>
        <strain evidence="3 4">T6085</strain>
    </source>
</reference>
<feature type="compositionally biased region" description="Polar residues" evidence="2">
    <location>
        <begin position="917"/>
        <end position="931"/>
    </location>
</feature>
<feature type="coiled-coil region" evidence="1">
    <location>
        <begin position="491"/>
        <end position="554"/>
    </location>
</feature>
<feature type="region of interest" description="Disordered" evidence="2">
    <location>
        <begin position="169"/>
        <end position="338"/>
    </location>
</feature>
<feature type="coiled-coil region" evidence="1">
    <location>
        <begin position="809"/>
        <end position="843"/>
    </location>
</feature>
<sequence>MTVAMRLQGSGHGLGSSPSGRRNPGFTWMSKEPDLDDKLQHVPGPGSPKTTGDGHSRFWPQSSVEHREDISEESLAEGFTFPPREKPRPGQFSDIPRRASPATPATALVSELLEKKFTSPPKDKFTIPFPTASPLDLPELCLPSKPTDMSSGVPKIAELPVPKPVFPILSGHSYTKESAGSRSVSPKSAEETNKGTRLLSPPEHTASPELSRYQKLLSTATHKMTPPTEDNNYRPSQQHVKAKSVGRNEQRHSTPSICSDLELPTYRSYPKPRSQHHKDSLIQPIPCASTKSGKKLPRHRSSSVASSNISKKRCRKQQPRHRSSSVASSNISKKRAAKQFQVMTHMSEYMNQCLDINHDAYVEARSEAKRLRGDMQHQETELEKSRALLDEKDAKLSEIEKLYKELLEEDTRILGANKSMISDLESLRQQLSEEKRRSDLLKEKHQESRSRLNDAIKEQQDLFSRSRDLCKETLDQLRKDKAAKTLASDAVDKALEASQKKRAEMKQCLEEYRVQADKDIQQKDQAITVLKEKLAHQERLLAQEKQLADTLRAQTEEMNVARECVRTLEAKVEALMAHHTTQNEQRQLDARQSTGMMDMLNSKLDALINGGNFAVGNMLSRDDFAVELAIVEESIMKRREAFQLARGWAENKQDNGVQIQGLIKQVQELGGGLKKTENICEHIGQKFDALVDNEQSQQHTTDTHLQGLTQRFLDREAKLDDMESRLEQVHQGFTTKIDTLISRALNTDKDTTKLIRSAATELRDVLGRGFGQERERISQLLVESENISKVVAAHVEEQKESATKNNDKSDELQAALEIEREAVARLTRKLQEFEHQAQRNEVLRNQWFKEIQSVEAARAQLKTIQEQTSPTNDCEKKIDRLVEISELIRSSTSYLATESEWIQQELVARAPEPTVEVDNNSSAFTIQSSRGVENRPAAKDDGAFRKVTVHSPDPRESSPSPPPTVMQEQKRRRETTQLKSILKGQIQSSTLEVDQNKPPDLSNGSPGKASASSKQMVAEICSRMVRHDWSFPTVADFERDIQLTSKKRESPQDNTITSRLDNPSYQNAKKSKIISYMNE</sequence>
<comment type="caution">
    <text evidence="3">The sequence shown here is derived from an EMBL/GenBank/DDBJ whole genome shotgun (WGS) entry which is preliminary data.</text>
</comment>
<name>A0A2P4ZWQ7_9HYPO</name>
<proteinExistence type="predicted"/>
<organism evidence="3 4">
    <name type="scientific">Trichoderma gamsii</name>
    <dbReference type="NCBI Taxonomy" id="398673"/>
    <lineage>
        <taxon>Eukaryota</taxon>
        <taxon>Fungi</taxon>
        <taxon>Dikarya</taxon>
        <taxon>Ascomycota</taxon>
        <taxon>Pezizomycotina</taxon>
        <taxon>Sordariomycetes</taxon>
        <taxon>Hypocreomycetidae</taxon>
        <taxon>Hypocreales</taxon>
        <taxon>Hypocreaceae</taxon>
        <taxon>Trichoderma</taxon>
    </lineage>
</organism>
<dbReference type="RefSeq" id="XP_018661709.1">
    <property type="nucleotide sequence ID" value="XM_018804985.1"/>
</dbReference>